<comment type="caution">
    <text evidence="2">The sequence shown here is derived from an EMBL/GenBank/DDBJ whole genome shotgun (WGS) entry which is preliminary data.</text>
</comment>
<gene>
    <name evidence="2" type="ORF">CU097_001902</name>
</gene>
<evidence type="ECO:0000313" key="2">
    <source>
        <dbReference type="EMBL" id="RCH83329.1"/>
    </source>
</evidence>
<reference evidence="2 3" key="1">
    <citation type="journal article" date="2018" name="G3 (Bethesda)">
        <title>Phylogenetic and Phylogenomic Definition of Rhizopus Species.</title>
        <authorList>
            <person name="Gryganskyi A.P."/>
            <person name="Golan J."/>
            <person name="Dolatabadi S."/>
            <person name="Mondo S."/>
            <person name="Robb S."/>
            <person name="Idnurm A."/>
            <person name="Muszewska A."/>
            <person name="Steczkiewicz K."/>
            <person name="Masonjones S."/>
            <person name="Liao H.L."/>
            <person name="Gajdeczka M.T."/>
            <person name="Anike F."/>
            <person name="Vuek A."/>
            <person name="Anishchenko I.M."/>
            <person name="Voigt K."/>
            <person name="de Hoog G.S."/>
            <person name="Smith M.E."/>
            <person name="Heitman J."/>
            <person name="Vilgalys R."/>
            <person name="Stajich J.E."/>
        </authorList>
    </citation>
    <scope>NUCLEOTIDE SEQUENCE [LARGE SCALE GENOMIC DNA]</scope>
    <source>
        <strain evidence="2 3">CBS 357.93</strain>
    </source>
</reference>
<dbReference type="AlphaFoldDB" id="A0A367J0I6"/>
<dbReference type="EMBL" id="PJQL01002698">
    <property type="protein sequence ID" value="RCH83329.1"/>
    <property type="molecule type" value="Genomic_DNA"/>
</dbReference>
<protein>
    <submittedName>
        <fullName evidence="2">Uncharacterized protein</fullName>
    </submittedName>
</protein>
<feature type="region of interest" description="Disordered" evidence="1">
    <location>
        <begin position="109"/>
        <end position="133"/>
    </location>
</feature>
<organism evidence="2 3">
    <name type="scientific">Rhizopus azygosporus</name>
    <name type="common">Rhizopus microsporus var. azygosporus</name>
    <dbReference type="NCBI Taxonomy" id="86630"/>
    <lineage>
        <taxon>Eukaryota</taxon>
        <taxon>Fungi</taxon>
        <taxon>Fungi incertae sedis</taxon>
        <taxon>Mucoromycota</taxon>
        <taxon>Mucoromycotina</taxon>
        <taxon>Mucoromycetes</taxon>
        <taxon>Mucorales</taxon>
        <taxon>Mucorineae</taxon>
        <taxon>Rhizopodaceae</taxon>
        <taxon>Rhizopus</taxon>
    </lineage>
</organism>
<dbReference type="Proteomes" id="UP000252139">
    <property type="component" value="Unassembled WGS sequence"/>
</dbReference>
<dbReference type="OrthoDB" id="2385582at2759"/>
<keyword evidence="3" id="KW-1185">Reference proteome</keyword>
<evidence type="ECO:0000313" key="3">
    <source>
        <dbReference type="Proteomes" id="UP000252139"/>
    </source>
</evidence>
<proteinExistence type="predicted"/>
<evidence type="ECO:0000256" key="1">
    <source>
        <dbReference type="SAM" id="MobiDB-lite"/>
    </source>
</evidence>
<accession>A0A367J0I6</accession>
<name>A0A367J0I6_RHIAZ</name>
<sequence length="601" mass="69815">MSSNIKYIQEHHKNFNVLSFAKHTKAKSLSSFKKELDTALSAIADQDIKKNRDNRDIISWARLKRKNQNELTGTVQIKKYFYKIVRENYISTKKYLKLIKKLRDTEEEINQIEDGEPSAQAEDDDDDDDEDTSDLIKSFRNLDHSNKWILSTGKCVDNELFLFALQCQEDHPSKQFIMDVADLNYVQYDVFTEEELDEISTFEEKELPMPPDAILQHMNHFNLTSANQLRTALNNNHTFYNNPDKDIDWINHTIYSLVREYESGNMKRTHSETWYQTHIWRMIETCFDKLDELEAAIGEPISMANQNRMNNKRTIDGFNTIARVKLGHKCDSVFRTCRIDHSKDQEFGATEAKAKYNISSEHFKDSFVKLPTTLKDMLDDLIKTKPSMYKCLQTVGFIHSGLSSTMLNVDRPTRNITRVTRQEPIVISHAIEHFGETVLPAMVSVWIATDIVKSTFDILNVLPPPANGENEDDFSWMKDVLHATDNVNTFPTMLLEVQYNPDDTFLHRIVQYCEEVHKQYNVEPLVLVFVINKTRDKVLRKARKDPKHPLSQQIFEHVVTPEESTIDDLLHVCDNASLKFEEGINVLEDLPDSNLKKRVIN</sequence>